<dbReference type="Pfam" id="PF07989">
    <property type="entry name" value="Cnn_1N"/>
    <property type="match status" value="1"/>
</dbReference>
<feature type="coiled-coil region" evidence="3">
    <location>
        <begin position="947"/>
        <end position="1139"/>
    </location>
</feature>
<sequence>MTDSLSPVVDGSFDFDDAELSFGSIDANFAKGLDTLEKNVSSFFQDKSKQPTSSFQNSTQDNGNSTRELNPVDENKFTFNVSRLLNNEEATNGRKMSDAGDAKSARNRRNNPRWPPNAPSRNTQMTLKEQERVIDEIKKENFSLKMKVYFLEERVSKMGPDEMERALKENVEIKMQNHELTVTLKERNKLLLDAEKAIQMLHQSGTTLQNGTSPSEETELELHRARDTIDELRKERDEAQRKFVEQKEANKRLRETVKRIKPDGSFDFDSMDSFDSRQSTQNPELQHYKELLQKEREEKQNISNEANGLRRQLLDVKNQMQGTNAELTELRRLQEDTIKNFEGLQNGDEEIVDNREMMKRIKGAADKARQEEAEKHSVLIQQLKGQISNLKALKHENETELELIRSRPMSSASSRGDISSRIMNGEFSDQYEESLGLLRDKVAELTLQLRNKSTEVDHLIVELETANVANQDLEEDMDRMESELKEYIDRLLEELDICHQDNEQLVADLNAVDHDRKEDLSHTQETISDLKLQLDNHKREIEELTQSLDKTRMELELKTKNIEHDEKVHAELISDLKEKLSMNEVKVTELLAVKDSTDKQLDLLRQEVENYSTQIDEMKKDLDYEVEQRNAAESREKELMAERNSEREFYEKEVDKARKDKKDNEKQNDQRLNELIEKLSAAEQQMSDLNMTIQERDADLQYANQQLSNQTSRTKETAERYAREQERLRVELDTSRHESERLRTLLENLGDKLENQKNQIIEYENEMKHLNNQRTKLNEKLSSSESARAKAEEVFRNLQMDVRDQNSTIEELKAQVAHLENNLTQEKKATYSNETQYREQIIERNTLLMTTYQYLDNIMSDGTNKQSNYPKPSANFALFHEHLLSKLKTLSHVYNTFDLRTKEIDNRWQEQYESLKNQMDIKLRLLNKFEGMIQKATVAQKDWRDQAKRNQGQLEAAKNINEELTDKLSVMREQLDELKASNVRAEEAESKLKEAERHARIMESKMKEEERKWTARLKDLEYREIQSEERLKVEKQGAKEKVESLVENIKGFETQIQALNRRNNELQELITIQKASMEAANENKTITAKAEHTFSMLNEQLCEQLEEKNKTIEAERQRLKELQDQFSGIMEEHKRLQAQIEKREAMINKVFSGLQIINQRKDLIESVVLRKDLEEMQNSLMLDDSQKKIVYHPPAFINPPWRPGGLNTRATKKAKEKSSSKTSSIPTYSSLKSRNLSKSGIPTRQSSNDKHNANITHTGSVTHRATSSKETK</sequence>
<comment type="subcellular location">
    <subcellularLocation>
        <location evidence="1">Cytoplasm</location>
    </subcellularLocation>
</comment>
<keyword evidence="7" id="KW-1185">Reference proteome</keyword>
<feature type="compositionally biased region" description="Polar residues" evidence="4">
    <location>
        <begin position="45"/>
        <end position="68"/>
    </location>
</feature>
<feature type="region of interest" description="Disordered" evidence="4">
    <location>
        <begin position="45"/>
        <end position="126"/>
    </location>
</feature>
<accession>A0A9N8VD01</accession>
<proteinExistence type="predicted"/>
<comment type="caution">
    <text evidence="6">The sequence shown here is derived from an EMBL/GenBank/DDBJ whole genome shotgun (WGS) entry which is preliminary data.</text>
</comment>
<dbReference type="PANTHER" id="PTHR43941:SF1">
    <property type="entry name" value="STRUCTURAL MAINTENANCE OF CHROMOSOMES PROTEIN 2"/>
    <property type="match status" value="1"/>
</dbReference>
<feature type="coiled-coil region" evidence="3">
    <location>
        <begin position="285"/>
        <end position="400"/>
    </location>
</feature>
<evidence type="ECO:0000256" key="3">
    <source>
        <dbReference type="SAM" id="Coils"/>
    </source>
</evidence>
<feature type="coiled-coil region" evidence="3">
    <location>
        <begin position="456"/>
        <end position="561"/>
    </location>
</feature>
<dbReference type="PANTHER" id="PTHR43941">
    <property type="entry name" value="STRUCTURAL MAINTENANCE OF CHROMOSOMES PROTEIN 2"/>
    <property type="match status" value="1"/>
</dbReference>
<evidence type="ECO:0000313" key="6">
    <source>
        <dbReference type="EMBL" id="CAG8446023.1"/>
    </source>
</evidence>
<feature type="compositionally biased region" description="Polar residues" evidence="4">
    <location>
        <begin position="1231"/>
        <end position="1246"/>
    </location>
</feature>
<feature type="coiled-coil region" evidence="3">
    <location>
        <begin position="215"/>
        <end position="256"/>
    </location>
</feature>
<dbReference type="GO" id="GO:0005737">
    <property type="term" value="C:cytoplasm"/>
    <property type="evidence" value="ECO:0007669"/>
    <property type="project" value="UniProtKB-SubCell"/>
</dbReference>
<evidence type="ECO:0000256" key="4">
    <source>
        <dbReference type="SAM" id="MobiDB-lite"/>
    </source>
</evidence>
<evidence type="ECO:0000256" key="1">
    <source>
        <dbReference type="ARBA" id="ARBA00004496"/>
    </source>
</evidence>
<evidence type="ECO:0000313" key="7">
    <source>
        <dbReference type="Proteomes" id="UP000789375"/>
    </source>
</evidence>
<protein>
    <submittedName>
        <fullName evidence="6">11116_t:CDS:1</fullName>
    </submittedName>
</protein>
<feature type="compositionally biased region" description="Polar residues" evidence="4">
    <location>
        <begin position="1253"/>
        <end position="1265"/>
    </location>
</feature>
<evidence type="ECO:0000259" key="5">
    <source>
        <dbReference type="Pfam" id="PF07989"/>
    </source>
</evidence>
<feature type="compositionally biased region" description="Polar residues" evidence="4">
    <location>
        <begin position="77"/>
        <end position="90"/>
    </location>
</feature>
<dbReference type="Proteomes" id="UP000789375">
    <property type="component" value="Unassembled WGS sequence"/>
</dbReference>
<keyword evidence="2" id="KW-0963">Cytoplasm</keyword>
<dbReference type="EMBL" id="CAJVPP010000133">
    <property type="protein sequence ID" value="CAG8446023.1"/>
    <property type="molecule type" value="Genomic_DNA"/>
</dbReference>
<feature type="region of interest" description="Disordered" evidence="4">
    <location>
        <begin position="1193"/>
        <end position="1272"/>
    </location>
</feature>
<dbReference type="GO" id="GO:0005815">
    <property type="term" value="C:microtubule organizing center"/>
    <property type="evidence" value="ECO:0007669"/>
    <property type="project" value="InterPro"/>
</dbReference>
<feature type="domain" description="Centrosomin N-terminal motif 1" evidence="5">
    <location>
        <begin position="126"/>
        <end position="198"/>
    </location>
</feature>
<dbReference type="AlphaFoldDB" id="A0A9N8VD01"/>
<feature type="region of interest" description="Disordered" evidence="4">
    <location>
        <begin position="262"/>
        <end position="282"/>
    </location>
</feature>
<reference evidence="6" key="1">
    <citation type="submission" date="2021-06" db="EMBL/GenBank/DDBJ databases">
        <authorList>
            <person name="Kallberg Y."/>
            <person name="Tangrot J."/>
            <person name="Rosling A."/>
        </authorList>
    </citation>
    <scope>NUCLEOTIDE SEQUENCE</scope>
    <source>
        <strain evidence="6">87-6 pot B 2015</strain>
    </source>
</reference>
<feature type="compositionally biased region" description="Basic and acidic residues" evidence="4">
    <location>
        <begin position="91"/>
        <end position="104"/>
    </location>
</feature>
<keyword evidence="3" id="KW-0175">Coiled coil</keyword>
<feature type="compositionally biased region" description="Low complexity" evidence="4">
    <location>
        <begin position="1220"/>
        <end position="1230"/>
    </location>
</feature>
<organism evidence="6 7">
    <name type="scientific">Funneliformis mosseae</name>
    <name type="common">Endomycorrhizal fungus</name>
    <name type="synonym">Glomus mosseae</name>
    <dbReference type="NCBI Taxonomy" id="27381"/>
    <lineage>
        <taxon>Eukaryota</taxon>
        <taxon>Fungi</taxon>
        <taxon>Fungi incertae sedis</taxon>
        <taxon>Mucoromycota</taxon>
        <taxon>Glomeromycotina</taxon>
        <taxon>Glomeromycetes</taxon>
        <taxon>Glomerales</taxon>
        <taxon>Glomeraceae</taxon>
        <taxon>Funneliformis</taxon>
    </lineage>
</organism>
<name>A0A9N8VD01_FUNMO</name>
<feature type="region of interest" description="Disordered" evidence="4">
    <location>
        <begin position="633"/>
        <end position="670"/>
    </location>
</feature>
<evidence type="ECO:0000256" key="2">
    <source>
        <dbReference type="ARBA" id="ARBA00022490"/>
    </source>
</evidence>
<gene>
    <name evidence="6" type="ORF">FMOSSE_LOCUS1179</name>
</gene>
<dbReference type="InterPro" id="IPR012943">
    <property type="entry name" value="Cnn_1N"/>
</dbReference>